<gene>
    <name evidence="1" type="ORF">JM946_12370</name>
</gene>
<keyword evidence="2" id="KW-1185">Reference proteome</keyword>
<dbReference type="InterPro" id="IPR013493">
    <property type="entry name" value="CHP02677"/>
</dbReference>
<dbReference type="RefSeq" id="WP_203167591.1">
    <property type="nucleotide sequence ID" value="NZ_JAEVLS010000002.1"/>
</dbReference>
<dbReference type="EMBL" id="JAEVLS010000002">
    <property type="protein sequence ID" value="MBM0105552.1"/>
    <property type="molecule type" value="Genomic_DNA"/>
</dbReference>
<dbReference type="Proteomes" id="UP000661077">
    <property type="component" value="Unassembled WGS sequence"/>
</dbReference>
<proteinExistence type="predicted"/>
<evidence type="ECO:0000313" key="1">
    <source>
        <dbReference type="EMBL" id="MBM0105552.1"/>
    </source>
</evidence>
<dbReference type="NCBIfam" id="TIGR02677">
    <property type="entry name" value="TIGR02677 family protein"/>
    <property type="match status" value="1"/>
</dbReference>
<organism evidence="1 2">
    <name type="scientific">Steroidobacter gossypii</name>
    <dbReference type="NCBI Taxonomy" id="2805490"/>
    <lineage>
        <taxon>Bacteria</taxon>
        <taxon>Pseudomonadati</taxon>
        <taxon>Pseudomonadota</taxon>
        <taxon>Gammaproteobacteria</taxon>
        <taxon>Steroidobacterales</taxon>
        <taxon>Steroidobacteraceae</taxon>
        <taxon>Steroidobacter</taxon>
    </lineage>
</organism>
<evidence type="ECO:0000313" key="2">
    <source>
        <dbReference type="Proteomes" id="UP000661077"/>
    </source>
</evidence>
<protein>
    <submittedName>
        <fullName evidence="1">TIGR02677 family protein</fullName>
    </submittedName>
</protein>
<sequence length="502" mass="55929">MTALTAAAAELFNHITADKAAIYRAVMDVFSAAKRQFRLHLRPDEVLAEVRWPGERPTLDDVQAVLAQLTAWGNLQAQPDTARVASIEDFYRKRLLYRITAGGEAVEASLEVFAQTLARRGELQSVALDDIHARLTSLGQLMAETPHDAAKIHEALRDLMHVFQGLSDNAQAFMVSLARTIELQRGEPAAVMTFKTRLIDYLQRFIGDLVTRSTQIGSRLEELEPNVEQLLLIASEREAHDAAPGHEEEMAQARTLRLSAWRERWRGLREWFIANHGKSSQSELLRASALSAIPRLLQAIATLNERRAGRSDRAADFRRLALWFTECGTDRDAHRLWRAAFGLSPARHLALVPPEAEASSGASWMVAPAVGVMPLLRERGQLPTRGAAPRIKDRSKEREWLASQIAHEAAQTDAARQRLATGREMRLSDLGTLDAPSFKLFLALLGDALAAQHHPDQAVERFTADGSLQIRLEPLEPTSQAHIQTPSGMFSGRDHRLLIRRV</sequence>
<accession>A0ABS1WX74</accession>
<name>A0ABS1WX74_9GAMM</name>
<reference evidence="1 2" key="1">
    <citation type="journal article" date="2021" name="Int. J. Syst. Evol. Microbiol.">
        <title>Steroidobacter gossypii sp. nov., isolated from soil of cotton cropping field.</title>
        <authorList>
            <person name="Huang R."/>
            <person name="Yang S."/>
            <person name="Zhen C."/>
            <person name="Liu W."/>
        </authorList>
    </citation>
    <scope>NUCLEOTIDE SEQUENCE [LARGE SCALE GENOMIC DNA]</scope>
    <source>
        <strain evidence="1 2">S1-65</strain>
    </source>
</reference>
<comment type="caution">
    <text evidence="1">The sequence shown here is derived from an EMBL/GenBank/DDBJ whole genome shotgun (WGS) entry which is preliminary data.</text>
</comment>
<dbReference type="Pfam" id="PF09660">
    <property type="entry name" value="DUF2397"/>
    <property type="match status" value="1"/>
</dbReference>